<keyword evidence="7 10" id="KW-1133">Transmembrane helix</keyword>
<dbReference type="GO" id="GO:0005886">
    <property type="term" value="C:plasma membrane"/>
    <property type="evidence" value="ECO:0007669"/>
    <property type="project" value="UniProtKB-SubCell"/>
</dbReference>
<dbReference type="EMBL" id="BHYK01000025">
    <property type="protein sequence ID" value="GCD12043.1"/>
    <property type="molecule type" value="Genomic_DNA"/>
</dbReference>
<keyword evidence="8 10" id="KW-0472">Membrane</keyword>
<evidence type="ECO:0000256" key="7">
    <source>
        <dbReference type="ARBA" id="ARBA00022989"/>
    </source>
</evidence>
<comment type="subcellular location">
    <subcellularLocation>
        <location evidence="1 10">Cell membrane</location>
        <topology evidence="1 10">Multi-pass membrane protein</topology>
    </subcellularLocation>
</comment>
<reference evidence="12 13" key="1">
    <citation type="submission" date="2018-11" db="EMBL/GenBank/DDBJ databases">
        <title>Genome sequencing and assembly of Clostridium tagluense strain A121.</title>
        <authorList>
            <person name="Murakami T."/>
            <person name="Segawa T."/>
            <person name="Shcherbakova V.A."/>
            <person name="Mori H."/>
            <person name="Yoshimura Y."/>
        </authorList>
    </citation>
    <scope>NUCLEOTIDE SEQUENCE [LARGE SCALE GENOMIC DNA]</scope>
    <source>
        <strain evidence="12 13">A121</strain>
    </source>
</reference>
<dbReference type="InterPro" id="IPR025966">
    <property type="entry name" value="OppC_N"/>
</dbReference>
<dbReference type="PANTHER" id="PTHR43386:SF24">
    <property type="entry name" value="OLIGOPEPTIDE TRANSPORT SYSTEM PERMEASE PROTEIN AMID"/>
    <property type="match status" value="1"/>
</dbReference>
<dbReference type="PROSITE" id="PS50928">
    <property type="entry name" value="ABC_TM1"/>
    <property type="match status" value="1"/>
</dbReference>
<gene>
    <name evidence="12" type="primary">oppC_1</name>
    <name evidence="12" type="ORF">Ctaglu_36660</name>
</gene>
<keyword evidence="6" id="KW-0653">Protein transport</keyword>
<protein>
    <submittedName>
        <fullName evidence="12">Diguanylate cyclase</fullName>
    </submittedName>
</protein>
<evidence type="ECO:0000256" key="5">
    <source>
        <dbReference type="ARBA" id="ARBA00022856"/>
    </source>
</evidence>
<dbReference type="Pfam" id="PF12911">
    <property type="entry name" value="OppC_N"/>
    <property type="match status" value="1"/>
</dbReference>
<evidence type="ECO:0000256" key="4">
    <source>
        <dbReference type="ARBA" id="ARBA00022692"/>
    </source>
</evidence>
<evidence type="ECO:0000256" key="1">
    <source>
        <dbReference type="ARBA" id="ARBA00004651"/>
    </source>
</evidence>
<feature type="transmembrane region" description="Helical" evidence="10">
    <location>
        <begin position="168"/>
        <end position="185"/>
    </location>
</feature>
<dbReference type="InterPro" id="IPR000515">
    <property type="entry name" value="MetI-like"/>
</dbReference>
<name>A0A401UR58_9CLOT</name>
<dbReference type="InterPro" id="IPR050366">
    <property type="entry name" value="BP-dependent_transpt_permease"/>
</dbReference>
<dbReference type="InterPro" id="IPR035906">
    <property type="entry name" value="MetI-like_sf"/>
</dbReference>
<keyword evidence="13" id="KW-1185">Reference proteome</keyword>
<evidence type="ECO:0000256" key="8">
    <source>
        <dbReference type="ARBA" id="ARBA00023136"/>
    </source>
</evidence>
<evidence type="ECO:0000259" key="11">
    <source>
        <dbReference type="PROSITE" id="PS50928"/>
    </source>
</evidence>
<dbReference type="Pfam" id="PF00528">
    <property type="entry name" value="BPD_transp_1"/>
    <property type="match status" value="1"/>
</dbReference>
<evidence type="ECO:0000256" key="6">
    <source>
        <dbReference type="ARBA" id="ARBA00022927"/>
    </source>
</evidence>
<dbReference type="CDD" id="cd06261">
    <property type="entry name" value="TM_PBP2"/>
    <property type="match status" value="1"/>
</dbReference>
<evidence type="ECO:0000256" key="2">
    <source>
        <dbReference type="ARBA" id="ARBA00022448"/>
    </source>
</evidence>
<keyword evidence="5" id="KW-0571">Peptide transport</keyword>
<organism evidence="12 13">
    <name type="scientific">Clostridium tagluense</name>
    <dbReference type="NCBI Taxonomy" id="360422"/>
    <lineage>
        <taxon>Bacteria</taxon>
        <taxon>Bacillati</taxon>
        <taxon>Bacillota</taxon>
        <taxon>Clostridia</taxon>
        <taxon>Eubacteriales</taxon>
        <taxon>Clostridiaceae</taxon>
        <taxon>Clostridium</taxon>
    </lineage>
</organism>
<feature type="domain" description="ABC transmembrane type-1" evidence="11">
    <location>
        <begin position="103"/>
        <end position="292"/>
    </location>
</feature>
<sequence length="305" mass="33637">MTKFKKEEFELIDCDQQNSDVITRPNITYWQDAWRRLKKNPIAMISLGILIILIIMVIVGPYINGKDFKTVDGTKKNIVPCGEYWFGTDSLGRDLFSRVWYGGRVSIAIGLIATAIQIVVGCLYGGVMAYFGGWIDELMMRFIEVITSIPGLLLTILIIVVFGSSVPTLIFALTITSWCGTARMIRGQLMQLRESEYVLAAAALGASPSRVIIKHLIPNTIGVLILTISTSIPGYIFDEAGLSFLGLGLQAPNTSWGVLISYGQNAMAFYPYQLFFPAAAICLTVLAFNLFGDGLRDALDPKLRQ</sequence>
<keyword evidence="3" id="KW-1003">Cell membrane</keyword>
<dbReference type="SUPFAM" id="SSF161098">
    <property type="entry name" value="MetI-like"/>
    <property type="match status" value="1"/>
</dbReference>
<accession>A0A401UR58</accession>
<evidence type="ECO:0000313" key="12">
    <source>
        <dbReference type="EMBL" id="GCD12043.1"/>
    </source>
</evidence>
<feature type="transmembrane region" description="Helical" evidence="10">
    <location>
        <begin position="42"/>
        <end position="63"/>
    </location>
</feature>
<keyword evidence="4 10" id="KW-0812">Transmembrane</keyword>
<dbReference type="GO" id="GO:0015031">
    <property type="term" value="P:protein transport"/>
    <property type="evidence" value="ECO:0007669"/>
    <property type="project" value="UniProtKB-KW"/>
</dbReference>
<feature type="transmembrane region" description="Helical" evidence="10">
    <location>
        <begin position="274"/>
        <end position="292"/>
    </location>
</feature>
<dbReference type="Gene3D" id="1.10.3720.10">
    <property type="entry name" value="MetI-like"/>
    <property type="match status" value="1"/>
</dbReference>
<evidence type="ECO:0000313" key="13">
    <source>
        <dbReference type="Proteomes" id="UP000287872"/>
    </source>
</evidence>
<evidence type="ECO:0000256" key="9">
    <source>
        <dbReference type="ARBA" id="ARBA00024202"/>
    </source>
</evidence>
<comment type="caution">
    <text evidence="12">The sequence shown here is derived from an EMBL/GenBank/DDBJ whole genome shotgun (WGS) entry which is preliminary data.</text>
</comment>
<keyword evidence="2 10" id="KW-0813">Transport</keyword>
<comment type="similarity">
    <text evidence="9">Belongs to the binding-protein-dependent transport system permease family. OppBC subfamily.</text>
</comment>
<dbReference type="OrthoDB" id="9783218at2"/>
<evidence type="ECO:0000256" key="10">
    <source>
        <dbReference type="RuleBase" id="RU363032"/>
    </source>
</evidence>
<dbReference type="GO" id="GO:0055085">
    <property type="term" value="P:transmembrane transport"/>
    <property type="evidence" value="ECO:0007669"/>
    <property type="project" value="InterPro"/>
</dbReference>
<feature type="transmembrane region" description="Helical" evidence="10">
    <location>
        <begin position="105"/>
        <end position="130"/>
    </location>
</feature>
<dbReference type="AlphaFoldDB" id="A0A401UR58"/>
<feature type="transmembrane region" description="Helical" evidence="10">
    <location>
        <begin position="142"/>
        <end position="162"/>
    </location>
</feature>
<proteinExistence type="inferred from homology"/>
<dbReference type="GO" id="GO:0015833">
    <property type="term" value="P:peptide transport"/>
    <property type="evidence" value="ECO:0007669"/>
    <property type="project" value="UniProtKB-KW"/>
</dbReference>
<feature type="transmembrane region" description="Helical" evidence="10">
    <location>
        <begin position="216"/>
        <end position="236"/>
    </location>
</feature>
<dbReference type="RefSeq" id="WP_125004393.1">
    <property type="nucleotide sequence ID" value="NZ_BHYK01000025.1"/>
</dbReference>
<evidence type="ECO:0000256" key="3">
    <source>
        <dbReference type="ARBA" id="ARBA00022475"/>
    </source>
</evidence>
<dbReference type="Proteomes" id="UP000287872">
    <property type="component" value="Unassembled WGS sequence"/>
</dbReference>
<dbReference type="PANTHER" id="PTHR43386">
    <property type="entry name" value="OLIGOPEPTIDE TRANSPORT SYSTEM PERMEASE PROTEIN APPC"/>
    <property type="match status" value="1"/>
</dbReference>